<dbReference type="EMBL" id="AP014957">
    <property type="protein sequence ID" value="BAS73777.1"/>
    <property type="molecule type" value="Genomic_DNA"/>
</dbReference>
<dbReference type="InParanoid" id="A0A0N7KDJ3"/>
<dbReference type="Proteomes" id="UP000059680">
    <property type="component" value="Chromosome 1"/>
</dbReference>
<dbReference type="AlphaFoldDB" id="A0A0N7KDJ3"/>
<name>A0A0N7KDJ3_ORYSJ</name>
<evidence type="ECO:0000313" key="2">
    <source>
        <dbReference type="Proteomes" id="UP000059680"/>
    </source>
</evidence>
<protein>
    <submittedName>
        <fullName evidence="1">Os01g0688501 protein</fullName>
    </submittedName>
</protein>
<keyword evidence="2" id="KW-1185">Reference proteome</keyword>
<reference evidence="1 2" key="2">
    <citation type="journal article" date="2013" name="Plant Cell Physiol.">
        <title>Rice Annotation Project Database (RAP-DB): an integrative and interactive database for rice genomics.</title>
        <authorList>
            <person name="Sakai H."/>
            <person name="Lee S.S."/>
            <person name="Tanaka T."/>
            <person name="Numa H."/>
            <person name="Kim J."/>
            <person name="Kawahara Y."/>
            <person name="Wakimoto H."/>
            <person name="Yang C.C."/>
            <person name="Iwamoto M."/>
            <person name="Abe T."/>
            <person name="Yamada Y."/>
            <person name="Muto A."/>
            <person name="Inokuchi H."/>
            <person name="Ikemura T."/>
            <person name="Matsumoto T."/>
            <person name="Sasaki T."/>
            <person name="Itoh T."/>
        </authorList>
    </citation>
    <scope>NUCLEOTIDE SEQUENCE [LARGE SCALE GENOMIC DNA]</scope>
    <source>
        <strain evidence="2">cv. Nipponbare</strain>
    </source>
</reference>
<dbReference type="PaxDb" id="39947-A0A0N7KDJ3"/>
<organism evidence="1 2">
    <name type="scientific">Oryza sativa subsp. japonica</name>
    <name type="common">Rice</name>
    <dbReference type="NCBI Taxonomy" id="39947"/>
    <lineage>
        <taxon>Eukaryota</taxon>
        <taxon>Viridiplantae</taxon>
        <taxon>Streptophyta</taxon>
        <taxon>Embryophyta</taxon>
        <taxon>Tracheophyta</taxon>
        <taxon>Spermatophyta</taxon>
        <taxon>Magnoliopsida</taxon>
        <taxon>Liliopsida</taxon>
        <taxon>Poales</taxon>
        <taxon>Poaceae</taxon>
        <taxon>BOP clade</taxon>
        <taxon>Oryzoideae</taxon>
        <taxon>Oryzeae</taxon>
        <taxon>Oryzinae</taxon>
        <taxon>Oryza</taxon>
        <taxon>Oryza sativa</taxon>
    </lineage>
</organism>
<accession>A0A0N7KDJ3</accession>
<reference evidence="2" key="1">
    <citation type="journal article" date="2005" name="Nature">
        <title>The map-based sequence of the rice genome.</title>
        <authorList>
            <consortium name="International rice genome sequencing project (IRGSP)"/>
            <person name="Matsumoto T."/>
            <person name="Wu J."/>
            <person name="Kanamori H."/>
            <person name="Katayose Y."/>
            <person name="Fujisawa M."/>
            <person name="Namiki N."/>
            <person name="Mizuno H."/>
            <person name="Yamamoto K."/>
            <person name="Antonio B.A."/>
            <person name="Baba T."/>
            <person name="Sakata K."/>
            <person name="Nagamura Y."/>
            <person name="Aoki H."/>
            <person name="Arikawa K."/>
            <person name="Arita K."/>
            <person name="Bito T."/>
            <person name="Chiden Y."/>
            <person name="Fujitsuka N."/>
            <person name="Fukunaka R."/>
            <person name="Hamada M."/>
            <person name="Harada C."/>
            <person name="Hayashi A."/>
            <person name="Hijishita S."/>
            <person name="Honda M."/>
            <person name="Hosokawa S."/>
            <person name="Ichikawa Y."/>
            <person name="Idonuma A."/>
            <person name="Iijima M."/>
            <person name="Ikeda M."/>
            <person name="Ikeno M."/>
            <person name="Ito K."/>
            <person name="Ito S."/>
            <person name="Ito T."/>
            <person name="Ito Y."/>
            <person name="Ito Y."/>
            <person name="Iwabuchi A."/>
            <person name="Kamiya K."/>
            <person name="Karasawa W."/>
            <person name="Kurita K."/>
            <person name="Katagiri S."/>
            <person name="Kikuta A."/>
            <person name="Kobayashi H."/>
            <person name="Kobayashi N."/>
            <person name="Machita K."/>
            <person name="Maehara T."/>
            <person name="Masukawa M."/>
            <person name="Mizubayashi T."/>
            <person name="Mukai Y."/>
            <person name="Nagasaki H."/>
            <person name="Nagata Y."/>
            <person name="Naito S."/>
            <person name="Nakashima M."/>
            <person name="Nakama Y."/>
            <person name="Nakamichi Y."/>
            <person name="Nakamura M."/>
            <person name="Meguro A."/>
            <person name="Negishi M."/>
            <person name="Ohta I."/>
            <person name="Ohta T."/>
            <person name="Okamoto M."/>
            <person name="Ono N."/>
            <person name="Saji S."/>
            <person name="Sakaguchi M."/>
            <person name="Sakai K."/>
            <person name="Shibata M."/>
            <person name="Shimokawa T."/>
            <person name="Song J."/>
            <person name="Takazaki Y."/>
            <person name="Terasawa K."/>
            <person name="Tsugane M."/>
            <person name="Tsuji K."/>
            <person name="Ueda S."/>
            <person name="Waki K."/>
            <person name="Yamagata H."/>
            <person name="Yamamoto M."/>
            <person name="Yamamoto S."/>
            <person name="Yamane H."/>
            <person name="Yoshiki S."/>
            <person name="Yoshihara R."/>
            <person name="Yukawa K."/>
            <person name="Zhong H."/>
            <person name="Yano M."/>
            <person name="Yuan Q."/>
            <person name="Ouyang S."/>
            <person name="Liu J."/>
            <person name="Jones K.M."/>
            <person name="Gansberger K."/>
            <person name="Moffat K."/>
            <person name="Hill J."/>
            <person name="Bera J."/>
            <person name="Fadrosh D."/>
            <person name="Jin S."/>
            <person name="Johri S."/>
            <person name="Kim M."/>
            <person name="Overton L."/>
            <person name="Reardon M."/>
            <person name="Tsitrin T."/>
            <person name="Vuong H."/>
            <person name="Weaver B."/>
            <person name="Ciecko A."/>
            <person name="Tallon L."/>
            <person name="Jackson J."/>
            <person name="Pai G."/>
            <person name="Aken S.V."/>
            <person name="Utterback T."/>
            <person name="Reidmuller S."/>
            <person name="Feldblyum T."/>
            <person name="Hsiao J."/>
            <person name="Zismann V."/>
            <person name="Iobst S."/>
            <person name="de Vazeille A.R."/>
            <person name="Buell C.R."/>
            <person name="Ying K."/>
            <person name="Li Y."/>
            <person name="Lu T."/>
            <person name="Huang Y."/>
            <person name="Zhao Q."/>
            <person name="Feng Q."/>
            <person name="Zhang L."/>
            <person name="Zhu J."/>
            <person name="Weng Q."/>
            <person name="Mu J."/>
            <person name="Lu Y."/>
            <person name="Fan D."/>
            <person name="Liu Y."/>
            <person name="Guan J."/>
            <person name="Zhang Y."/>
            <person name="Yu S."/>
            <person name="Liu X."/>
            <person name="Zhang Y."/>
            <person name="Hong G."/>
            <person name="Han B."/>
            <person name="Choisne N."/>
            <person name="Demange N."/>
            <person name="Orjeda G."/>
            <person name="Samain S."/>
            <person name="Cattolico L."/>
            <person name="Pelletier E."/>
            <person name="Couloux A."/>
            <person name="Segurens B."/>
            <person name="Wincker P."/>
            <person name="D'Hont A."/>
            <person name="Scarpelli C."/>
            <person name="Weissenbach J."/>
            <person name="Salanoubat M."/>
            <person name="Quetier F."/>
            <person name="Yu Y."/>
            <person name="Kim H.R."/>
            <person name="Rambo T."/>
            <person name="Currie J."/>
            <person name="Collura K."/>
            <person name="Luo M."/>
            <person name="Yang T."/>
            <person name="Ammiraju J.S.S."/>
            <person name="Engler F."/>
            <person name="Soderlund C."/>
            <person name="Wing R.A."/>
            <person name="Palmer L.E."/>
            <person name="de la Bastide M."/>
            <person name="Spiegel L."/>
            <person name="Nascimento L."/>
            <person name="Zutavern T."/>
            <person name="O'Shaughnessy A."/>
            <person name="Dike S."/>
            <person name="Dedhia N."/>
            <person name="Preston R."/>
            <person name="Balija V."/>
            <person name="McCombie W.R."/>
            <person name="Chow T."/>
            <person name="Chen H."/>
            <person name="Chung M."/>
            <person name="Chen C."/>
            <person name="Shaw J."/>
            <person name="Wu H."/>
            <person name="Hsiao K."/>
            <person name="Chao Y."/>
            <person name="Chu M."/>
            <person name="Cheng C."/>
            <person name="Hour A."/>
            <person name="Lee P."/>
            <person name="Lin S."/>
            <person name="Lin Y."/>
            <person name="Liou J."/>
            <person name="Liu S."/>
            <person name="Hsing Y."/>
            <person name="Raghuvanshi S."/>
            <person name="Mohanty A."/>
            <person name="Bharti A.K."/>
            <person name="Gaur A."/>
            <person name="Gupta V."/>
            <person name="Kumar D."/>
            <person name="Ravi V."/>
            <person name="Vij S."/>
            <person name="Kapur A."/>
            <person name="Khurana P."/>
            <person name="Khurana P."/>
            <person name="Khurana J.P."/>
            <person name="Tyagi A.K."/>
            <person name="Gaikwad K."/>
            <person name="Singh A."/>
            <person name="Dalal V."/>
            <person name="Srivastava S."/>
            <person name="Dixit A."/>
            <person name="Pal A.K."/>
            <person name="Ghazi I.A."/>
            <person name="Yadav M."/>
            <person name="Pandit A."/>
            <person name="Bhargava A."/>
            <person name="Sureshbabu K."/>
            <person name="Batra K."/>
            <person name="Sharma T.R."/>
            <person name="Mohapatra T."/>
            <person name="Singh N.K."/>
            <person name="Messing J."/>
            <person name="Nelson A.B."/>
            <person name="Fuks G."/>
            <person name="Kavchok S."/>
            <person name="Keizer G."/>
            <person name="Linton E."/>
            <person name="Llaca V."/>
            <person name="Song R."/>
            <person name="Tanyolac B."/>
            <person name="Young S."/>
            <person name="Ho-Il K."/>
            <person name="Hahn J.H."/>
            <person name="Sangsakoo G."/>
            <person name="Vanavichit A."/>
            <person name="de Mattos Luiz.A.T."/>
            <person name="Zimmer P.D."/>
            <person name="Malone G."/>
            <person name="Dellagostin O."/>
            <person name="de Oliveira A.C."/>
            <person name="Bevan M."/>
            <person name="Bancroft I."/>
            <person name="Minx P."/>
            <person name="Cordum H."/>
            <person name="Wilson R."/>
            <person name="Cheng Z."/>
            <person name="Jin W."/>
            <person name="Jiang J."/>
            <person name="Leong S.A."/>
            <person name="Iwama H."/>
            <person name="Gojobori T."/>
            <person name="Itoh T."/>
            <person name="Niimura Y."/>
            <person name="Fujii Y."/>
            <person name="Habara T."/>
            <person name="Sakai H."/>
            <person name="Sato Y."/>
            <person name="Wilson G."/>
            <person name="Kumar K."/>
            <person name="McCouch S."/>
            <person name="Juretic N."/>
            <person name="Hoen D."/>
            <person name="Wright S."/>
            <person name="Bruskiewich R."/>
            <person name="Bureau T."/>
            <person name="Miyao A."/>
            <person name="Hirochika H."/>
            <person name="Nishikawa T."/>
            <person name="Kadowaki K."/>
            <person name="Sugiura M."/>
            <person name="Burr B."/>
            <person name="Sasaki T."/>
        </authorList>
    </citation>
    <scope>NUCLEOTIDE SEQUENCE [LARGE SCALE GENOMIC DNA]</scope>
    <source>
        <strain evidence="2">cv. Nipponbare</strain>
    </source>
</reference>
<reference evidence="1 2" key="3">
    <citation type="journal article" date="2013" name="Rice">
        <title>Improvement of the Oryza sativa Nipponbare reference genome using next generation sequence and optical map data.</title>
        <authorList>
            <person name="Kawahara Y."/>
            <person name="de la Bastide M."/>
            <person name="Hamilton J.P."/>
            <person name="Kanamori H."/>
            <person name="McCombie W.R."/>
            <person name="Ouyang S."/>
            <person name="Schwartz D.C."/>
            <person name="Tanaka T."/>
            <person name="Wu J."/>
            <person name="Zhou S."/>
            <person name="Childs K.L."/>
            <person name="Davidson R.M."/>
            <person name="Lin H."/>
            <person name="Quesada-Ocampo L."/>
            <person name="Vaillancourt B."/>
            <person name="Sakai H."/>
            <person name="Lee S.S."/>
            <person name="Kim J."/>
            <person name="Numa H."/>
            <person name="Itoh T."/>
            <person name="Buell C.R."/>
            <person name="Matsumoto T."/>
        </authorList>
    </citation>
    <scope>NUCLEOTIDE SEQUENCE [LARGE SCALE GENOMIC DNA]</scope>
    <source>
        <strain evidence="2">cv. Nipponbare</strain>
    </source>
</reference>
<evidence type="ECO:0000313" key="1">
    <source>
        <dbReference type="EMBL" id="BAS73777.1"/>
    </source>
</evidence>
<proteinExistence type="predicted"/>
<gene>
    <name evidence="1" type="ordered locus">Os01g0688501</name>
    <name evidence="1" type="ORF">OSNPB_010688501</name>
</gene>
<sequence>MSGKHSVDLPHLPRCSGLPKPVSSLIGGGSLGASSSPILGVLNSRGLAASIGTMVDERPHSEGLANHLRNLAWSGKKGKRKRWEKRSGH</sequence>